<gene>
    <name evidence="6" type="ORF">FPZ44_17385</name>
</gene>
<dbReference type="InterPro" id="IPR012854">
    <property type="entry name" value="Cu_amine_oxidase-like_N"/>
</dbReference>
<dbReference type="PANTHER" id="PTHR47053:SF1">
    <property type="entry name" value="MUREIN DD-ENDOPEPTIDASE MEPH-RELATED"/>
    <property type="match status" value="1"/>
</dbReference>
<sequence length="293" mass="32240">MKTAIKTVLLAGAVFGCMLFTDGALGTKAYAYDGDKKASITINGQQLTFTNTVPVLEDGETMYVPVRDFVNKMGWTMSTSDINSNHMKIIVKSADTTVEFRTDSATVKVNGKSVKMSDKPWIYKNTTYIPLRFFVDEMGVKFTWDAKYLKTLPSVDRNKKEVSIQSSKQDLNKVDAVINTAYSYMGVPYVWGGTTPAGFDCSGFLNYVFGKHNVDLPRTAHDIYKNAGVDVKNPQKGDLVFFSSSGSRITHIGIYVGDNQYIHASSGKVKGVTVSSLGSSWSKQTYVGAKRVL</sequence>
<proteinExistence type="inferred from homology"/>
<comment type="caution">
    <text evidence="6">The sequence shown here is derived from an EMBL/GenBank/DDBJ whole genome shotgun (WGS) entry which is preliminary data.</text>
</comment>
<name>A0A559IPI0_9BACL</name>
<dbReference type="InterPro" id="IPR000064">
    <property type="entry name" value="NLP_P60_dom"/>
</dbReference>
<feature type="domain" description="NlpC/P60" evidence="5">
    <location>
        <begin position="171"/>
        <end position="293"/>
    </location>
</feature>
<reference evidence="6 7" key="1">
    <citation type="submission" date="2019-07" db="EMBL/GenBank/DDBJ databases">
        <authorList>
            <person name="Kim J."/>
        </authorList>
    </citation>
    <scope>NUCLEOTIDE SEQUENCE [LARGE SCALE GENOMIC DNA]</scope>
    <source>
        <strain evidence="6 7">N4</strain>
    </source>
</reference>
<comment type="similarity">
    <text evidence="1">Belongs to the peptidase C40 family.</text>
</comment>
<dbReference type="OrthoDB" id="9813118at2"/>
<dbReference type="AlphaFoldDB" id="A0A559IPI0"/>
<evidence type="ECO:0000313" key="6">
    <source>
        <dbReference type="EMBL" id="TVX89552.1"/>
    </source>
</evidence>
<dbReference type="RefSeq" id="WP_144992158.1">
    <property type="nucleotide sequence ID" value="NZ_VNJK01000002.1"/>
</dbReference>
<evidence type="ECO:0000256" key="1">
    <source>
        <dbReference type="ARBA" id="ARBA00007074"/>
    </source>
</evidence>
<dbReference type="Gene3D" id="3.90.1720.10">
    <property type="entry name" value="endopeptidase domain like (from Nostoc punctiforme)"/>
    <property type="match status" value="1"/>
</dbReference>
<dbReference type="InterPro" id="IPR051202">
    <property type="entry name" value="Peptidase_C40"/>
</dbReference>
<evidence type="ECO:0000313" key="7">
    <source>
        <dbReference type="Proteomes" id="UP000318102"/>
    </source>
</evidence>
<keyword evidence="2" id="KW-0645">Protease</keyword>
<dbReference type="GO" id="GO:0006508">
    <property type="term" value="P:proteolysis"/>
    <property type="evidence" value="ECO:0007669"/>
    <property type="project" value="UniProtKB-KW"/>
</dbReference>
<dbReference type="Proteomes" id="UP000318102">
    <property type="component" value="Unassembled WGS sequence"/>
</dbReference>
<dbReference type="InterPro" id="IPR038765">
    <property type="entry name" value="Papain-like_cys_pep_sf"/>
</dbReference>
<dbReference type="SUPFAM" id="SSF54001">
    <property type="entry name" value="Cysteine proteinases"/>
    <property type="match status" value="1"/>
</dbReference>
<evidence type="ECO:0000256" key="2">
    <source>
        <dbReference type="ARBA" id="ARBA00022670"/>
    </source>
</evidence>
<protein>
    <submittedName>
        <fullName evidence="6">Cell wall lytic activity</fullName>
    </submittedName>
</protein>
<organism evidence="6 7">
    <name type="scientific">Paenibacillus agilis</name>
    <dbReference type="NCBI Taxonomy" id="3020863"/>
    <lineage>
        <taxon>Bacteria</taxon>
        <taxon>Bacillati</taxon>
        <taxon>Bacillota</taxon>
        <taxon>Bacilli</taxon>
        <taxon>Bacillales</taxon>
        <taxon>Paenibacillaceae</taxon>
        <taxon>Paenibacillus</taxon>
    </lineage>
</organism>
<dbReference type="InterPro" id="IPR036582">
    <property type="entry name" value="Mao_N_sf"/>
</dbReference>
<dbReference type="PROSITE" id="PS51257">
    <property type="entry name" value="PROKAR_LIPOPROTEIN"/>
    <property type="match status" value="1"/>
</dbReference>
<keyword evidence="3" id="KW-0378">Hydrolase</keyword>
<dbReference type="Gene3D" id="3.30.457.10">
    <property type="entry name" value="Copper amine oxidase-like, N-terminal domain"/>
    <property type="match status" value="1"/>
</dbReference>
<dbReference type="GO" id="GO:0008234">
    <property type="term" value="F:cysteine-type peptidase activity"/>
    <property type="evidence" value="ECO:0007669"/>
    <property type="project" value="UniProtKB-KW"/>
</dbReference>
<evidence type="ECO:0000256" key="3">
    <source>
        <dbReference type="ARBA" id="ARBA00022801"/>
    </source>
</evidence>
<dbReference type="PANTHER" id="PTHR47053">
    <property type="entry name" value="MUREIN DD-ENDOPEPTIDASE MEPH-RELATED"/>
    <property type="match status" value="1"/>
</dbReference>
<evidence type="ECO:0000259" key="5">
    <source>
        <dbReference type="PROSITE" id="PS51935"/>
    </source>
</evidence>
<keyword evidence="7" id="KW-1185">Reference proteome</keyword>
<dbReference type="EMBL" id="VNJK01000002">
    <property type="protein sequence ID" value="TVX89552.1"/>
    <property type="molecule type" value="Genomic_DNA"/>
</dbReference>
<dbReference type="Pfam" id="PF00877">
    <property type="entry name" value="NLPC_P60"/>
    <property type="match status" value="1"/>
</dbReference>
<accession>A0A559IPI0</accession>
<keyword evidence="4" id="KW-0788">Thiol protease</keyword>
<dbReference type="SUPFAM" id="SSF55383">
    <property type="entry name" value="Copper amine oxidase, domain N"/>
    <property type="match status" value="1"/>
</dbReference>
<dbReference type="Pfam" id="PF07833">
    <property type="entry name" value="Cu_amine_oxidN1"/>
    <property type="match status" value="1"/>
</dbReference>
<evidence type="ECO:0000256" key="4">
    <source>
        <dbReference type="ARBA" id="ARBA00022807"/>
    </source>
</evidence>
<dbReference type="PROSITE" id="PS51935">
    <property type="entry name" value="NLPC_P60"/>
    <property type="match status" value="1"/>
</dbReference>